<feature type="transmembrane region" description="Helical" evidence="1">
    <location>
        <begin position="118"/>
        <end position="140"/>
    </location>
</feature>
<keyword evidence="3" id="KW-1185">Reference proteome</keyword>
<dbReference type="InterPro" id="IPR005625">
    <property type="entry name" value="PepSY-ass_TM"/>
</dbReference>
<evidence type="ECO:0000256" key="1">
    <source>
        <dbReference type="SAM" id="Phobius"/>
    </source>
</evidence>
<dbReference type="Pfam" id="PF03929">
    <property type="entry name" value="PepSY_TM"/>
    <property type="match status" value="1"/>
</dbReference>
<organism evidence="2 3">
    <name type="scientific">Croceimicrobium hydrocarbonivorans</name>
    <dbReference type="NCBI Taxonomy" id="2761580"/>
    <lineage>
        <taxon>Bacteria</taxon>
        <taxon>Pseudomonadati</taxon>
        <taxon>Bacteroidota</taxon>
        <taxon>Flavobacteriia</taxon>
        <taxon>Flavobacteriales</taxon>
        <taxon>Owenweeksiaceae</taxon>
        <taxon>Croceimicrobium</taxon>
    </lineage>
</organism>
<keyword evidence="1" id="KW-0472">Membrane</keyword>
<reference evidence="2 3" key="1">
    <citation type="submission" date="2020-08" db="EMBL/GenBank/DDBJ databases">
        <title>Croceimicrobium hydrocarbonivorans gen. nov., sp. nov., a novel marine bacterium isolated from a bacterial consortium that degrades polyethylene terephthalate.</title>
        <authorList>
            <person name="Liu R."/>
        </authorList>
    </citation>
    <scope>NUCLEOTIDE SEQUENCE [LARGE SCALE GENOMIC DNA]</scope>
    <source>
        <strain evidence="2 3">A20-9</strain>
    </source>
</reference>
<feature type="transmembrane region" description="Helical" evidence="1">
    <location>
        <begin position="12"/>
        <end position="34"/>
    </location>
</feature>
<gene>
    <name evidence="2" type="ORF">H4K34_15025</name>
</gene>
<accession>A0A7H0VD76</accession>
<evidence type="ECO:0000313" key="2">
    <source>
        <dbReference type="EMBL" id="QNR23674.1"/>
    </source>
</evidence>
<dbReference type="KEGG" id="chyd:H4K34_15025"/>
<evidence type="ECO:0000313" key="3">
    <source>
        <dbReference type="Proteomes" id="UP000516305"/>
    </source>
</evidence>
<keyword evidence="1" id="KW-1133">Transmembrane helix</keyword>
<dbReference type="Proteomes" id="UP000516305">
    <property type="component" value="Chromosome"/>
</dbReference>
<name>A0A7H0VD76_9FLAO</name>
<dbReference type="EMBL" id="CP060139">
    <property type="protein sequence ID" value="QNR23674.1"/>
    <property type="molecule type" value="Genomic_DNA"/>
</dbReference>
<feature type="transmembrane region" description="Helical" evidence="1">
    <location>
        <begin position="146"/>
        <end position="166"/>
    </location>
</feature>
<dbReference type="RefSeq" id="WP_210758208.1">
    <property type="nucleotide sequence ID" value="NZ_CP060139.1"/>
</dbReference>
<keyword evidence="1" id="KW-0812">Transmembrane</keyword>
<proteinExistence type="predicted"/>
<protein>
    <submittedName>
        <fullName evidence="2">PepSY domain-containing protein</fullName>
    </submittedName>
</protein>
<dbReference type="AlphaFoldDB" id="A0A7H0VD76"/>
<sequence length="167" mass="19431">MKVHQKMRVWHRYLGFFLAGIMAIYAISGIVLIFRDTDAFKKVEHFEEKLASELNAEQLGEALKMRRFRADKEENGMIYFRDGEYNQASGEVKYTKKELPFFLDKMTHLHKATSSRPLAFLNIFFGISLLFFVVSAFWMYFPGTDIFKKGLIYTAVGLVFALVLLFV</sequence>